<dbReference type="EMBL" id="CP132508">
    <property type="protein sequence ID" value="WPD20109.1"/>
    <property type="molecule type" value="Genomic_DNA"/>
</dbReference>
<evidence type="ECO:0000256" key="1">
    <source>
        <dbReference type="ARBA" id="ARBA00001947"/>
    </source>
</evidence>
<comment type="cofactor">
    <cofactor evidence="1">
        <name>Zn(2+)</name>
        <dbReference type="ChEBI" id="CHEBI:29105"/>
    </cofactor>
</comment>
<keyword evidence="10 13" id="KW-1133">Transmembrane helix</keyword>
<dbReference type="Proteomes" id="UP001304683">
    <property type="component" value="Chromosome"/>
</dbReference>
<dbReference type="RefSeq" id="WP_318751502.1">
    <property type="nucleotide sequence ID" value="NZ_CP132508.1"/>
</dbReference>
<feature type="transmembrane region" description="Helical" evidence="13">
    <location>
        <begin position="84"/>
        <end position="109"/>
    </location>
</feature>
<keyword evidence="12 13" id="KW-0472">Membrane</keyword>
<protein>
    <submittedName>
        <fullName evidence="15">Site-2 protease family protein</fullName>
    </submittedName>
</protein>
<dbReference type="Pfam" id="PF02163">
    <property type="entry name" value="Peptidase_M50"/>
    <property type="match status" value="1"/>
</dbReference>
<keyword evidence="9" id="KW-0862">Zinc</keyword>
<dbReference type="CDD" id="cd06158">
    <property type="entry name" value="S2P-M50_like_1"/>
    <property type="match status" value="1"/>
</dbReference>
<accession>A0ABZ0QTG8</accession>
<evidence type="ECO:0000256" key="12">
    <source>
        <dbReference type="ARBA" id="ARBA00023136"/>
    </source>
</evidence>
<keyword evidence="8" id="KW-0378">Hydrolase</keyword>
<evidence type="ECO:0000256" key="2">
    <source>
        <dbReference type="ARBA" id="ARBA00004651"/>
    </source>
</evidence>
<evidence type="ECO:0000256" key="6">
    <source>
        <dbReference type="ARBA" id="ARBA00022692"/>
    </source>
</evidence>
<organism evidence="15 16">
    <name type="scientific">Thermaerobacter composti</name>
    <dbReference type="NCBI Taxonomy" id="554949"/>
    <lineage>
        <taxon>Bacteria</taxon>
        <taxon>Bacillati</taxon>
        <taxon>Bacillota</taxon>
        <taxon>Clostridia</taxon>
        <taxon>Eubacteriales</taxon>
        <taxon>Clostridiales Family XVII. Incertae Sedis</taxon>
        <taxon>Thermaerobacter</taxon>
    </lineage>
</organism>
<keyword evidence="11" id="KW-0482">Metalloprotease</keyword>
<dbReference type="InterPro" id="IPR044537">
    <property type="entry name" value="Rip2-like"/>
</dbReference>
<name>A0ABZ0QTG8_9FIRM</name>
<dbReference type="PANTHER" id="PTHR35864">
    <property type="entry name" value="ZINC METALLOPROTEASE MJ0611-RELATED"/>
    <property type="match status" value="1"/>
</dbReference>
<keyword evidence="16" id="KW-1185">Reference proteome</keyword>
<evidence type="ECO:0000256" key="11">
    <source>
        <dbReference type="ARBA" id="ARBA00023049"/>
    </source>
</evidence>
<proteinExistence type="inferred from homology"/>
<feature type="transmembrane region" description="Helical" evidence="13">
    <location>
        <begin position="183"/>
        <end position="203"/>
    </location>
</feature>
<dbReference type="GO" id="GO:0006508">
    <property type="term" value="P:proteolysis"/>
    <property type="evidence" value="ECO:0007669"/>
    <property type="project" value="UniProtKB-KW"/>
</dbReference>
<dbReference type="PANTHER" id="PTHR35864:SF1">
    <property type="entry name" value="ZINC METALLOPROTEASE YWHC-RELATED"/>
    <property type="match status" value="1"/>
</dbReference>
<evidence type="ECO:0000259" key="14">
    <source>
        <dbReference type="Pfam" id="PF02163"/>
    </source>
</evidence>
<evidence type="ECO:0000313" key="16">
    <source>
        <dbReference type="Proteomes" id="UP001304683"/>
    </source>
</evidence>
<evidence type="ECO:0000256" key="8">
    <source>
        <dbReference type="ARBA" id="ARBA00022801"/>
    </source>
</evidence>
<keyword evidence="5 15" id="KW-0645">Protease</keyword>
<keyword evidence="7" id="KW-0479">Metal-binding</keyword>
<keyword evidence="6 13" id="KW-0812">Transmembrane</keyword>
<evidence type="ECO:0000256" key="4">
    <source>
        <dbReference type="ARBA" id="ARBA00022475"/>
    </source>
</evidence>
<feature type="transmembrane region" description="Helical" evidence="13">
    <location>
        <begin position="53"/>
        <end position="72"/>
    </location>
</feature>
<gene>
    <name evidence="15" type="ORF">Q5761_05610</name>
</gene>
<feature type="transmembrane region" description="Helical" evidence="13">
    <location>
        <begin position="121"/>
        <end position="138"/>
    </location>
</feature>
<dbReference type="InterPro" id="IPR052348">
    <property type="entry name" value="Metallopeptidase_M50B"/>
</dbReference>
<evidence type="ECO:0000256" key="3">
    <source>
        <dbReference type="ARBA" id="ARBA00007931"/>
    </source>
</evidence>
<dbReference type="InterPro" id="IPR008915">
    <property type="entry name" value="Peptidase_M50"/>
</dbReference>
<evidence type="ECO:0000256" key="10">
    <source>
        <dbReference type="ARBA" id="ARBA00022989"/>
    </source>
</evidence>
<sequence length="206" mass="21634">MSGLFDPLGLLIAAPGLLLALVLHEYAHARVAHHLGDPTPRAAGRLTLDPLAHLDPIGTLLLVLFGFGWAKPVPVNPWHFRNPLAGMALVAAAGPATNLALAFATFVIADLWEPTGLVGVAVRYVAIINVYLAVFNLIPIPPLDGSRVLRALLGRSGGWLDALESYGWLLLMLLLVTHTLDLVLHPLAALVMDGLAGLAAAVAGGR</sequence>
<evidence type="ECO:0000256" key="5">
    <source>
        <dbReference type="ARBA" id="ARBA00022670"/>
    </source>
</evidence>
<feature type="domain" description="Peptidase M50" evidence="14">
    <location>
        <begin position="122"/>
        <end position="155"/>
    </location>
</feature>
<comment type="subcellular location">
    <subcellularLocation>
        <location evidence="2">Cell membrane</location>
        <topology evidence="2">Multi-pass membrane protein</topology>
    </subcellularLocation>
</comment>
<comment type="similarity">
    <text evidence="3">Belongs to the peptidase M50B family.</text>
</comment>
<evidence type="ECO:0000256" key="9">
    <source>
        <dbReference type="ARBA" id="ARBA00022833"/>
    </source>
</evidence>
<keyword evidence="4" id="KW-1003">Cell membrane</keyword>
<evidence type="ECO:0000256" key="13">
    <source>
        <dbReference type="SAM" id="Phobius"/>
    </source>
</evidence>
<evidence type="ECO:0000313" key="15">
    <source>
        <dbReference type="EMBL" id="WPD20109.1"/>
    </source>
</evidence>
<evidence type="ECO:0000256" key="7">
    <source>
        <dbReference type="ARBA" id="ARBA00022723"/>
    </source>
</evidence>
<reference evidence="15 16" key="1">
    <citation type="submission" date="2023-08" db="EMBL/GenBank/DDBJ databases">
        <title>Genome sequence of Thermaerobacter compostii strain Ins1, a spore-forming filamentous bacterium isolated from a deep geothermal reservoir.</title>
        <authorList>
            <person name="Bregnard D."/>
            <person name="Gonzalez D."/>
            <person name="Junier P."/>
        </authorList>
    </citation>
    <scope>NUCLEOTIDE SEQUENCE [LARGE SCALE GENOMIC DNA]</scope>
    <source>
        <strain evidence="15 16">Ins1</strain>
    </source>
</reference>
<dbReference type="GO" id="GO:0008233">
    <property type="term" value="F:peptidase activity"/>
    <property type="evidence" value="ECO:0007669"/>
    <property type="project" value="UniProtKB-KW"/>
</dbReference>